<comment type="caution">
    <text evidence="1">The sequence shown here is derived from an EMBL/GenBank/DDBJ whole genome shotgun (WGS) entry which is preliminary data.</text>
</comment>
<evidence type="ECO:0000313" key="2">
    <source>
        <dbReference type="Proteomes" id="UP000241964"/>
    </source>
</evidence>
<evidence type="ECO:0000313" key="1">
    <source>
        <dbReference type="EMBL" id="PSL27282.1"/>
    </source>
</evidence>
<reference evidence="1 2" key="1">
    <citation type="submission" date="2018-03" db="EMBL/GenBank/DDBJ databases">
        <title>Genomic Encyclopedia of Archaeal and Bacterial Type Strains, Phase II (KMG-II): from individual species to whole genera.</title>
        <authorList>
            <person name="Goeker M."/>
        </authorList>
    </citation>
    <scope>NUCLEOTIDE SEQUENCE [LARGE SCALE GENOMIC DNA]</scope>
    <source>
        <strain evidence="1 2">DSM 29057</strain>
    </source>
</reference>
<dbReference type="Pfam" id="PF11848">
    <property type="entry name" value="DUF3368"/>
    <property type="match status" value="1"/>
</dbReference>
<dbReference type="InterPro" id="IPR021799">
    <property type="entry name" value="PIN-like_prokaryotic"/>
</dbReference>
<evidence type="ECO:0008006" key="3">
    <source>
        <dbReference type="Google" id="ProtNLM"/>
    </source>
</evidence>
<dbReference type="AlphaFoldDB" id="A0A2P8FZY8"/>
<keyword evidence="2" id="KW-1185">Reference proteome</keyword>
<name>A0A2P8FZY8_9BACT</name>
<proteinExistence type="predicted"/>
<organism evidence="1 2">
    <name type="scientific">Dyadobacter jiangsuensis</name>
    <dbReference type="NCBI Taxonomy" id="1591085"/>
    <lineage>
        <taxon>Bacteria</taxon>
        <taxon>Pseudomonadati</taxon>
        <taxon>Bacteroidota</taxon>
        <taxon>Cytophagia</taxon>
        <taxon>Cytophagales</taxon>
        <taxon>Spirosomataceae</taxon>
        <taxon>Dyadobacter</taxon>
    </lineage>
</organism>
<dbReference type="Proteomes" id="UP000241964">
    <property type="component" value="Unassembled WGS sequence"/>
</dbReference>
<dbReference type="EMBL" id="PYAS01000008">
    <property type="protein sequence ID" value="PSL27282.1"/>
    <property type="molecule type" value="Genomic_DNA"/>
</dbReference>
<gene>
    <name evidence="1" type="ORF">CLV60_108138</name>
</gene>
<sequence>MQKEYEVVIADTSCLILLDKIGELNLLRSIFGRVIVTREIAMEFGSDLPE</sequence>
<protein>
    <recommendedName>
        <fullName evidence="3">PIN domain-containing protein</fullName>
    </recommendedName>
</protein>
<accession>A0A2P8FZY8</accession>